<dbReference type="Proteomes" id="UP000248021">
    <property type="component" value="Unassembled WGS sequence"/>
</dbReference>
<feature type="compositionally biased region" description="Low complexity" evidence="1">
    <location>
        <begin position="15"/>
        <end position="26"/>
    </location>
</feature>
<dbReference type="Pfam" id="PF04391">
    <property type="entry name" value="DUF533"/>
    <property type="match status" value="1"/>
</dbReference>
<dbReference type="InterPro" id="IPR007486">
    <property type="entry name" value="YebE"/>
</dbReference>
<gene>
    <name evidence="2" type="ORF">C7450_11154</name>
</gene>
<dbReference type="SUPFAM" id="SSF158682">
    <property type="entry name" value="TerB-like"/>
    <property type="match status" value="1"/>
</dbReference>
<evidence type="ECO:0000313" key="2">
    <source>
        <dbReference type="EMBL" id="PXW54523.1"/>
    </source>
</evidence>
<reference evidence="2 3" key="1">
    <citation type="submission" date="2018-05" db="EMBL/GenBank/DDBJ databases">
        <title>Genomic Encyclopedia of Type Strains, Phase IV (KMG-IV): sequencing the most valuable type-strain genomes for metagenomic binning, comparative biology and taxonomic classification.</title>
        <authorList>
            <person name="Goeker M."/>
        </authorList>
    </citation>
    <scope>NUCLEOTIDE SEQUENCE [LARGE SCALE GENOMIC DNA]</scope>
    <source>
        <strain evidence="2 3">DSM 6462</strain>
    </source>
</reference>
<comment type="caution">
    <text evidence="2">The sequence shown here is derived from an EMBL/GenBank/DDBJ whole genome shotgun (WGS) entry which is preliminary data.</text>
</comment>
<dbReference type="OrthoDB" id="5459344at2"/>
<dbReference type="EMBL" id="QJJK01000011">
    <property type="protein sequence ID" value="PXW54523.1"/>
    <property type="molecule type" value="Genomic_DNA"/>
</dbReference>
<sequence>MFDAKKLLDVLVASASSQGPQGSAKAPAAGQSATGGPSSADLGPDATSGLGGLLGSVLSQLGGAGQPTQAGPAGSSSGIPGLPGASGTPNVGDLVTKARDFLQSPAGQNAASAVMGGLAGLLLGSKSGRKVATSAAKIGGLGLIAALAYKAYQGWQSGQPASSEATASVPALPVPSGTAFDASVASQDTALVLVRAMIAAAASDGHIDPEERGRIVGGLQQAGFDMEASQFLDKEFSNPASITTLAAAATTPEIGTQIYAAARLAIDPDTPAEASFLKELSEALALDPSLVAHLDTAATSVKV</sequence>
<name>A0A2V3TZ51_9HYPH</name>
<dbReference type="AlphaFoldDB" id="A0A2V3TZ51"/>
<feature type="region of interest" description="Disordered" evidence="1">
    <location>
        <begin position="61"/>
        <end position="90"/>
    </location>
</feature>
<feature type="region of interest" description="Disordered" evidence="1">
    <location>
        <begin position="15"/>
        <end position="46"/>
    </location>
</feature>
<keyword evidence="3" id="KW-1185">Reference proteome</keyword>
<evidence type="ECO:0000256" key="1">
    <source>
        <dbReference type="SAM" id="MobiDB-lite"/>
    </source>
</evidence>
<feature type="compositionally biased region" description="Low complexity" evidence="1">
    <location>
        <begin position="61"/>
        <end position="87"/>
    </location>
</feature>
<dbReference type="RefSeq" id="WP_110376995.1">
    <property type="nucleotide sequence ID" value="NZ_JAHBRY010000001.1"/>
</dbReference>
<accession>A0A2V3TZ51</accession>
<dbReference type="InterPro" id="IPR029024">
    <property type="entry name" value="TerB-like"/>
</dbReference>
<organism evidence="2 3">
    <name type="scientific">Chelatococcus asaccharovorans</name>
    <dbReference type="NCBI Taxonomy" id="28210"/>
    <lineage>
        <taxon>Bacteria</taxon>
        <taxon>Pseudomonadati</taxon>
        <taxon>Pseudomonadota</taxon>
        <taxon>Alphaproteobacteria</taxon>
        <taxon>Hyphomicrobiales</taxon>
        <taxon>Chelatococcaceae</taxon>
        <taxon>Chelatococcus</taxon>
    </lineage>
</organism>
<dbReference type="CDD" id="cd07178">
    <property type="entry name" value="terB_like_YebE"/>
    <property type="match status" value="1"/>
</dbReference>
<proteinExistence type="predicted"/>
<protein>
    <submittedName>
        <fullName evidence="2">Uncharacterized membrane protein YebE (DUF533 family)</fullName>
    </submittedName>
</protein>
<evidence type="ECO:0000313" key="3">
    <source>
        <dbReference type="Proteomes" id="UP000248021"/>
    </source>
</evidence>